<feature type="transmembrane region" description="Helical" evidence="1">
    <location>
        <begin position="21"/>
        <end position="45"/>
    </location>
</feature>
<dbReference type="RefSeq" id="WP_047539835.1">
    <property type="nucleotide sequence ID" value="NZ_BLRF01000119.1"/>
</dbReference>
<dbReference type="EMBL" id="SUNE01000018">
    <property type="protein sequence ID" value="MDG5901768.1"/>
    <property type="molecule type" value="Genomic_DNA"/>
</dbReference>
<organism evidence="2">
    <name type="scientific">Shewanella xiamenensis</name>
    <dbReference type="NCBI Taxonomy" id="332186"/>
    <lineage>
        <taxon>Bacteria</taxon>
        <taxon>Pseudomonadati</taxon>
        <taxon>Pseudomonadota</taxon>
        <taxon>Gammaproteobacteria</taxon>
        <taxon>Alteromonadales</taxon>
        <taxon>Shewanellaceae</taxon>
        <taxon>Shewanella</taxon>
    </lineage>
</organism>
<keyword evidence="4" id="KW-1185">Reference proteome</keyword>
<evidence type="ECO:0000256" key="1">
    <source>
        <dbReference type="SAM" id="Phobius"/>
    </source>
</evidence>
<comment type="caution">
    <text evidence="2">The sequence shown here is derived from an EMBL/GenBank/DDBJ whole genome shotgun (WGS) entry which is preliminary data.</text>
</comment>
<dbReference type="Proteomes" id="UP001159075">
    <property type="component" value="Unassembled WGS sequence"/>
</dbReference>
<dbReference type="EMBL" id="JAOTLW010000007">
    <property type="protein sequence ID" value="MDI5831619.1"/>
    <property type="molecule type" value="Genomic_DNA"/>
</dbReference>
<feature type="transmembrane region" description="Helical" evidence="1">
    <location>
        <begin position="82"/>
        <end position="105"/>
    </location>
</feature>
<reference evidence="3 4" key="3">
    <citation type="submission" date="2022-09" db="EMBL/GenBank/DDBJ databases">
        <title>The outer-membrane cytochrome OmcA is essential for infection of Shewanella oneidensis by a zebrafish-associated bacteriophage.</title>
        <authorList>
            <person name="Grenfell A.W."/>
            <person name="Intile P."/>
            <person name="Mcfarlane J."/>
            <person name="Leung D."/>
            <person name="Abdalla K."/>
            <person name="Wold M."/>
            <person name="Kees E."/>
            <person name="Gralnick J."/>
        </authorList>
    </citation>
    <scope>NUCLEOTIDE SEQUENCE [LARGE SCALE GENOMIC DNA]</scope>
    <source>
        <strain evidence="3 4">NF-5</strain>
    </source>
</reference>
<gene>
    <name evidence="2" type="ORF">E2650_18075</name>
    <name evidence="3" type="ORF">ODY93_08600</name>
</gene>
<accession>A0AAW6R274</accession>
<sequence>MRYSQEEMKTAYNNVMKKCKPMGAIFGALVGTIPALAIYISFVFMNVNGPIWILCILPPAVIGMFSRFVGRTFRPEHRIPTGLIGAITHILGCYILGSGIIFYLLAPINFAIAMIAAKTKLSEVEEWAIYQADIGKLS</sequence>
<dbReference type="AlphaFoldDB" id="A0AAW6R274"/>
<evidence type="ECO:0000313" key="4">
    <source>
        <dbReference type="Proteomes" id="UP001159075"/>
    </source>
</evidence>
<evidence type="ECO:0000313" key="3">
    <source>
        <dbReference type="EMBL" id="MDI5831619.1"/>
    </source>
</evidence>
<keyword evidence="1" id="KW-1133">Transmembrane helix</keyword>
<proteinExistence type="predicted"/>
<evidence type="ECO:0000313" key="2">
    <source>
        <dbReference type="EMBL" id="MDG5901768.1"/>
    </source>
</evidence>
<keyword evidence="1" id="KW-0812">Transmembrane</keyword>
<keyword evidence="1" id="KW-0472">Membrane</keyword>
<reference evidence="2" key="2">
    <citation type="submission" date="2019-04" db="EMBL/GenBank/DDBJ databases">
        <authorList>
            <person name="Zou H."/>
        </authorList>
    </citation>
    <scope>NUCLEOTIDE SEQUENCE</scope>
    <source>
        <strain evidence="2">2015oxa</strain>
    </source>
</reference>
<reference evidence="2" key="1">
    <citation type="journal article" date="2019" name="Int J Environ Res Public Health">
        <title>Characterization of Chromosome-Mediated BlaOXA-894 in Shewanella xiamenensis Isolated from Pig Wastewater.</title>
        <authorList>
            <person name="Zou H."/>
            <person name="Zhou Z."/>
            <person name="Xia H."/>
            <person name="Zhao Q."/>
            <person name="Li X."/>
        </authorList>
    </citation>
    <scope>NUCLEOTIDE SEQUENCE</scope>
    <source>
        <strain evidence="2">2015oxa</strain>
    </source>
</reference>
<dbReference type="Proteomes" id="UP001152518">
    <property type="component" value="Unassembled WGS sequence"/>
</dbReference>
<feature type="transmembrane region" description="Helical" evidence="1">
    <location>
        <begin position="51"/>
        <end position="70"/>
    </location>
</feature>
<protein>
    <submittedName>
        <fullName evidence="2">Uncharacterized protein</fullName>
    </submittedName>
</protein>
<name>A0AAW6R274_9GAMM</name>